<keyword evidence="8" id="KW-1185">Reference proteome</keyword>
<dbReference type="InterPro" id="IPR003593">
    <property type="entry name" value="AAA+_ATPase"/>
</dbReference>
<gene>
    <name evidence="7" type="ordered locus">Sthe_2153</name>
</gene>
<evidence type="ECO:0000259" key="6">
    <source>
        <dbReference type="PROSITE" id="PS50893"/>
    </source>
</evidence>
<evidence type="ECO:0000313" key="8">
    <source>
        <dbReference type="Proteomes" id="UP000002027"/>
    </source>
</evidence>
<dbReference type="CDD" id="cd03224">
    <property type="entry name" value="ABC_TM1139_LivF_branched"/>
    <property type="match status" value="1"/>
</dbReference>
<evidence type="ECO:0000256" key="4">
    <source>
        <dbReference type="ARBA" id="ARBA00022840"/>
    </source>
</evidence>
<organism evidence="7 8">
    <name type="scientific">Sphaerobacter thermophilus (strain ATCC 49802 / DSM 20745 / KCCM 41009 / NCIMB 13125 / S 6022)</name>
    <dbReference type="NCBI Taxonomy" id="479434"/>
    <lineage>
        <taxon>Bacteria</taxon>
        <taxon>Pseudomonadati</taxon>
        <taxon>Thermomicrobiota</taxon>
        <taxon>Thermomicrobia</taxon>
        <taxon>Sphaerobacterales</taxon>
        <taxon>Sphaerobacterineae</taxon>
        <taxon>Sphaerobacteraceae</taxon>
        <taxon>Sphaerobacter</taxon>
    </lineage>
</organism>
<accession>D1C6F4</accession>
<dbReference type="RefSeq" id="WP_012872625.1">
    <property type="nucleotide sequence ID" value="NC_013523.1"/>
</dbReference>
<dbReference type="HOGENOM" id="CLU_000604_1_2_0"/>
<sequence>MTVATAVATQPLLDAVDITAGYGGVDILRGVSIRVQPGEMVAIIGPNGAGKSTLMKALFGLLPVRTGRVLLAGEEITHESPDRLVRRGMCYVPQTDNVFPSLTIRENLEIGGFARDGGRGERMEQVFSLFPVLAERPNERAGRLSGGQRQLLAIARALMLDPQLLLLDEPSASLSPKMVDMVFEKVVEINATGTAILMVEQNARQALSLSHRGYVLAGGENRLEGDARQLLESDEVRRLYLGE</sequence>
<keyword evidence="5" id="KW-0029">Amino-acid transport</keyword>
<keyword evidence="4" id="KW-0067">ATP-binding</keyword>
<reference evidence="7 8" key="2">
    <citation type="journal article" date="2010" name="Stand. Genomic Sci.">
        <title>Complete genome sequence of Desulfohalobium retbaense type strain (HR(100)).</title>
        <authorList>
            <person name="Spring S."/>
            <person name="Nolan M."/>
            <person name="Lapidus A."/>
            <person name="Glavina Del Rio T."/>
            <person name="Copeland A."/>
            <person name="Tice H."/>
            <person name="Cheng J.F."/>
            <person name="Lucas S."/>
            <person name="Land M."/>
            <person name="Chen F."/>
            <person name="Bruce D."/>
            <person name="Goodwin L."/>
            <person name="Pitluck S."/>
            <person name="Ivanova N."/>
            <person name="Mavromatis K."/>
            <person name="Mikhailova N."/>
            <person name="Pati A."/>
            <person name="Chen A."/>
            <person name="Palaniappan K."/>
            <person name="Hauser L."/>
            <person name="Chang Y.J."/>
            <person name="Jeffries C.D."/>
            <person name="Munk C."/>
            <person name="Kiss H."/>
            <person name="Chain P."/>
            <person name="Han C."/>
            <person name="Brettin T."/>
            <person name="Detter J.C."/>
            <person name="Schuler E."/>
            <person name="Goker M."/>
            <person name="Rohde M."/>
            <person name="Bristow J."/>
            <person name="Eisen J.A."/>
            <person name="Markowitz V."/>
            <person name="Hugenholtz P."/>
            <person name="Kyrpides N.C."/>
            <person name="Klenk H.P."/>
        </authorList>
    </citation>
    <scope>NUCLEOTIDE SEQUENCE [LARGE SCALE GENOMIC DNA]</scope>
    <source>
        <strain evidence="8">ATCC 49802 / DSM 20745 / S 6022</strain>
    </source>
</reference>
<name>D1C6F4_SPHTD</name>
<dbReference type="GO" id="GO:0005524">
    <property type="term" value="F:ATP binding"/>
    <property type="evidence" value="ECO:0007669"/>
    <property type="project" value="UniProtKB-KW"/>
</dbReference>
<dbReference type="PROSITE" id="PS50893">
    <property type="entry name" value="ABC_TRANSPORTER_2"/>
    <property type="match status" value="1"/>
</dbReference>
<dbReference type="AlphaFoldDB" id="D1C6F4"/>
<dbReference type="GO" id="GO:0016887">
    <property type="term" value="F:ATP hydrolysis activity"/>
    <property type="evidence" value="ECO:0007669"/>
    <property type="project" value="InterPro"/>
</dbReference>
<dbReference type="SMART" id="SM00382">
    <property type="entry name" value="AAA"/>
    <property type="match status" value="1"/>
</dbReference>
<evidence type="ECO:0000256" key="1">
    <source>
        <dbReference type="ARBA" id="ARBA00005417"/>
    </source>
</evidence>
<dbReference type="InterPro" id="IPR052156">
    <property type="entry name" value="BCAA_Transport_ATP-bd_LivF"/>
</dbReference>
<dbReference type="PANTHER" id="PTHR43820">
    <property type="entry name" value="HIGH-AFFINITY BRANCHED-CHAIN AMINO ACID TRANSPORT ATP-BINDING PROTEIN LIVF"/>
    <property type="match status" value="1"/>
</dbReference>
<comment type="similarity">
    <text evidence="1">Belongs to the ABC transporter superfamily.</text>
</comment>
<keyword evidence="3" id="KW-0547">Nucleotide-binding</keyword>
<proteinExistence type="inferred from homology"/>
<protein>
    <submittedName>
        <fullName evidence="7">ABC transporter related protein</fullName>
    </submittedName>
</protein>
<dbReference type="InParanoid" id="D1C6F4"/>
<dbReference type="InterPro" id="IPR003439">
    <property type="entry name" value="ABC_transporter-like_ATP-bd"/>
</dbReference>
<dbReference type="InterPro" id="IPR027417">
    <property type="entry name" value="P-loop_NTPase"/>
</dbReference>
<dbReference type="PROSITE" id="PS00211">
    <property type="entry name" value="ABC_TRANSPORTER_1"/>
    <property type="match status" value="1"/>
</dbReference>
<reference evidence="8" key="1">
    <citation type="submission" date="2009-11" db="EMBL/GenBank/DDBJ databases">
        <title>The complete chromosome 1 of Sphaerobacter thermophilus DSM 20745.</title>
        <authorList>
            <person name="Lucas S."/>
            <person name="Copeland A."/>
            <person name="Lapidus A."/>
            <person name="Glavina del Rio T."/>
            <person name="Dalin E."/>
            <person name="Tice H."/>
            <person name="Bruce D."/>
            <person name="Goodwin L."/>
            <person name="Pitluck S."/>
            <person name="Kyrpides N."/>
            <person name="Mavromatis K."/>
            <person name="Ivanova N."/>
            <person name="Mikhailova N."/>
            <person name="LaButti K.M."/>
            <person name="Clum A."/>
            <person name="Sun H.I."/>
            <person name="Brettin T."/>
            <person name="Detter J.C."/>
            <person name="Han C."/>
            <person name="Larimer F."/>
            <person name="Land M."/>
            <person name="Hauser L."/>
            <person name="Markowitz V."/>
            <person name="Cheng J.F."/>
            <person name="Hugenholtz P."/>
            <person name="Woyke T."/>
            <person name="Wu D."/>
            <person name="Steenblock K."/>
            <person name="Schneider S."/>
            <person name="Pukall R."/>
            <person name="Goeker M."/>
            <person name="Klenk H.P."/>
            <person name="Eisen J.A."/>
        </authorList>
    </citation>
    <scope>NUCLEOTIDE SEQUENCE [LARGE SCALE GENOMIC DNA]</scope>
    <source>
        <strain evidence="8">ATCC 49802 / DSM 20745 / S 6022</strain>
    </source>
</reference>
<dbReference type="KEGG" id="sti:Sthe_2153"/>
<dbReference type="STRING" id="479434.Sthe_2153"/>
<evidence type="ECO:0000313" key="7">
    <source>
        <dbReference type="EMBL" id="ACZ39579.1"/>
    </source>
</evidence>
<evidence type="ECO:0000256" key="3">
    <source>
        <dbReference type="ARBA" id="ARBA00022741"/>
    </source>
</evidence>
<feature type="domain" description="ABC transporter" evidence="6">
    <location>
        <begin position="13"/>
        <end position="243"/>
    </location>
</feature>
<dbReference type="OrthoDB" id="9776369at2"/>
<dbReference type="Gene3D" id="3.40.50.300">
    <property type="entry name" value="P-loop containing nucleotide triphosphate hydrolases"/>
    <property type="match status" value="1"/>
</dbReference>
<evidence type="ECO:0000256" key="5">
    <source>
        <dbReference type="ARBA" id="ARBA00022970"/>
    </source>
</evidence>
<dbReference type="Proteomes" id="UP000002027">
    <property type="component" value="Chromosome 1"/>
</dbReference>
<dbReference type="GO" id="GO:0015807">
    <property type="term" value="P:L-amino acid transport"/>
    <property type="evidence" value="ECO:0007669"/>
    <property type="project" value="TreeGrafter"/>
</dbReference>
<dbReference type="PANTHER" id="PTHR43820:SF4">
    <property type="entry name" value="HIGH-AFFINITY BRANCHED-CHAIN AMINO ACID TRANSPORT ATP-BINDING PROTEIN LIVF"/>
    <property type="match status" value="1"/>
</dbReference>
<dbReference type="EMBL" id="CP001823">
    <property type="protein sequence ID" value="ACZ39579.1"/>
    <property type="molecule type" value="Genomic_DNA"/>
</dbReference>
<dbReference type="InterPro" id="IPR017871">
    <property type="entry name" value="ABC_transporter-like_CS"/>
</dbReference>
<evidence type="ECO:0000256" key="2">
    <source>
        <dbReference type="ARBA" id="ARBA00022448"/>
    </source>
</evidence>
<dbReference type="Pfam" id="PF00005">
    <property type="entry name" value="ABC_tran"/>
    <property type="match status" value="1"/>
</dbReference>
<dbReference type="SUPFAM" id="SSF52540">
    <property type="entry name" value="P-loop containing nucleoside triphosphate hydrolases"/>
    <property type="match status" value="1"/>
</dbReference>
<keyword evidence="2" id="KW-0813">Transport</keyword>
<dbReference type="GO" id="GO:0015658">
    <property type="term" value="F:branched-chain amino acid transmembrane transporter activity"/>
    <property type="evidence" value="ECO:0007669"/>
    <property type="project" value="TreeGrafter"/>
</dbReference>
<dbReference type="eggNOG" id="COG0410">
    <property type="taxonomic scope" value="Bacteria"/>
</dbReference>